<dbReference type="GO" id="GO:0016192">
    <property type="term" value="P:vesicle-mediated transport"/>
    <property type="evidence" value="ECO:0007669"/>
    <property type="project" value="UniProtKB-ARBA"/>
</dbReference>
<dbReference type="InterPro" id="IPR023394">
    <property type="entry name" value="Sec7_C_sf"/>
</dbReference>
<dbReference type="EMBL" id="CAAALY010006842">
    <property type="protein sequence ID" value="VEL09639.1"/>
    <property type="molecule type" value="Genomic_DNA"/>
</dbReference>
<dbReference type="GO" id="GO:0012505">
    <property type="term" value="C:endomembrane system"/>
    <property type="evidence" value="ECO:0007669"/>
    <property type="project" value="UniProtKB-ARBA"/>
</dbReference>
<dbReference type="PROSITE" id="PS50190">
    <property type="entry name" value="SEC7"/>
    <property type="match status" value="1"/>
</dbReference>
<dbReference type="PANTHER" id="PTHR10663">
    <property type="entry name" value="GUANYL-NUCLEOTIDE EXCHANGE FACTOR"/>
    <property type="match status" value="1"/>
</dbReference>
<keyword evidence="3" id="KW-1185">Reference proteome</keyword>
<dbReference type="GO" id="GO:0005085">
    <property type="term" value="F:guanyl-nucleotide exchange factor activity"/>
    <property type="evidence" value="ECO:0007669"/>
    <property type="project" value="InterPro"/>
</dbReference>
<dbReference type="Gene3D" id="1.10.1000.11">
    <property type="entry name" value="Arf Nucleotide-binding Site Opener,domain 2"/>
    <property type="match status" value="1"/>
</dbReference>
<dbReference type="SMART" id="SM00222">
    <property type="entry name" value="Sec7"/>
    <property type="match status" value="1"/>
</dbReference>
<dbReference type="GO" id="GO:0032012">
    <property type="term" value="P:regulation of ARF protein signal transduction"/>
    <property type="evidence" value="ECO:0007669"/>
    <property type="project" value="InterPro"/>
</dbReference>
<dbReference type="PANTHER" id="PTHR10663:SF388">
    <property type="entry name" value="GOLGI-SPECIFIC BREFELDIN A-RESISTANCE GUANINE NUCLEOTIDE EXCHANGE FACTOR 1"/>
    <property type="match status" value="1"/>
</dbReference>
<sequence>MIAGSERFNIKPNDGIKYLQRNGLLTDPLDPNEMARFLSDNPLIDKRTIGDYLSTKKNSAVLTAFVSNLNFVEVRIDEALRQYVEAFRLPGEAPLIQHLLEHFADAWFQTNGAPFANSDAAFTLAYAILMLNTDQHNPNSKKQNIPMTVEDFKRNLKGKEI</sequence>
<evidence type="ECO:0000259" key="1">
    <source>
        <dbReference type="PROSITE" id="PS50190"/>
    </source>
</evidence>
<gene>
    <name evidence="2" type="ORF">PXEA_LOCUS3079</name>
</gene>
<dbReference type="SUPFAM" id="SSF48425">
    <property type="entry name" value="Sec7 domain"/>
    <property type="match status" value="1"/>
</dbReference>
<dbReference type="OrthoDB" id="10258608at2759"/>
<comment type="caution">
    <text evidence="2">The sequence shown here is derived from an EMBL/GenBank/DDBJ whole genome shotgun (WGS) entry which is preliminary data.</text>
</comment>
<reference evidence="2" key="1">
    <citation type="submission" date="2018-11" db="EMBL/GenBank/DDBJ databases">
        <authorList>
            <consortium name="Pathogen Informatics"/>
        </authorList>
    </citation>
    <scope>NUCLEOTIDE SEQUENCE</scope>
</reference>
<feature type="domain" description="SEC7" evidence="1">
    <location>
        <begin position="1"/>
        <end position="158"/>
    </location>
</feature>
<name>A0A3S4ZXM2_9PLAT</name>
<dbReference type="Pfam" id="PF01369">
    <property type="entry name" value="Sec7"/>
    <property type="match status" value="1"/>
</dbReference>
<evidence type="ECO:0000313" key="2">
    <source>
        <dbReference type="EMBL" id="VEL09639.1"/>
    </source>
</evidence>
<protein>
    <recommendedName>
        <fullName evidence="1">SEC7 domain-containing protein</fullName>
    </recommendedName>
</protein>
<dbReference type="Proteomes" id="UP000784294">
    <property type="component" value="Unassembled WGS sequence"/>
</dbReference>
<dbReference type="InterPro" id="IPR035999">
    <property type="entry name" value="Sec7_dom_sf"/>
</dbReference>
<dbReference type="Gene3D" id="1.10.220.20">
    <property type="match status" value="1"/>
</dbReference>
<organism evidence="2 3">
    <name type="scientific">Protopolystoma xenopodis</name>
    <dbReference type="NCBI Taxonomy" id="117903"/>
    <lineage>
        <taxon>Eukaryota</taxon>
        <taxon>Metazoa</taxon>
        <taxon>Spiralia</taxon>
        <taxon>Lophotrochozoa</taxon>
        <taxon>Platyhelminthes</taxon>
        <taxon>Monogenea</taxon>
        <taxon>Polyopisthocotylea</taxon>
        <taxon>Polystomatidea</taxon>
        <taxon>Polystomatidae</taxon>
        <taxon>Protopolystoma</taxon>
    </lineage>
</organism>
<dbReference type="CDD" id="cd00171">
    <property type="entry name" value="Sec7"/>
    <property type="match status" value="1"/>
</dbReference>
<dbReference type="AlphaFoldDB" id="A0A3S4ZXM2"/>
<dbReference type="GO" id="GO:0005737">
    <property type="term" value="C:cytoplasm"/>
    <property type="evidence" value="ECO:0007669"/>
    <property type="project" value="UniProtKB-ARBA"/>
</dbReference>
<dbReference type="InterPro" id="IPR000904">
    <property type="entry name" value="Sec7_dom"/>
</dbReference>
<proteinExistence type="predicted"/>
<accession>A0A3S4ZXM2</accession>
<evidence type="ECO:0000313" key="3">
    <source>
        <dbReference type="Proteomes" id="UP000784294"/>
    </source>
</evidence>